<comment type="caution">
    <text evidence="7">The sequence shown here is derived from an EMBL/GenBank/DDBJ whole genome shotgun (WGS) entry which is preliminary data.</text>
</comment>
<dbReference type="InterPro" id="IPR051415">
    <property type="entry name" value="LAAT-1"/>
</dbReference>
<feature type="transmembrane region" description="Helical" evidence="6">
    <location>
        <begin position="141"/>
        <end position="162"/>
    </location>
</feature>
<feature type="compositionally biased region" description="Basic and acidic residues" evidence="5">
    <location>
        <begin position="219"/>
        <end position="233"/>
    </location>
</feature>
<evidence type="ECO:0000256" key="2">
    <source>
        <dbReference type="ARBA" id="ARBA00022692"/>
    </source>
</evidence>
<organism evidence="7 8">
    <name type="scientific">Rhizodiscina lignyota</name>
    <dbReference type="NCBI Taxonomy" id="1504668"/>
    <lineage>
        <taxon>Eukaryota</taxon>
        <taxon>Fungi</taxon>
        <taxon>Dikarya</taxon>
        <taxon>Ascomycota</taxon>
        <taxon>Pezizomycotina</taxon>
        <taxon>Dothideomycetes</taxon>
        <taxon>Pleosporomycetidae</taxon>
        <taxon>Aulographales</taxon>
        <taxon>Rhizodiscinaceae</taxon>
        <taxon>Rhizodiscina</taxon>
    </lineage>
</organism>
<evidence type="ECO:0000256" key="6">
    <source>
        <dbReference type="SAM" id="Phobius"/>
    </source>
</evidence>
<keyword evidence="4 6" id="KW-0472">Membrane</keyword>
<evidence type="ECO:0000313" key="7">
    <source>
        <dbReference type="EMBL" id="KAF2104489.1"/>
    </source>
</evidence>
<protein>
    <recommendedName>
        <fullName evidence="9">PQ loop repeat protein</fullName>
    </recommendedName>
</protein>
<dbReference type="PANTHER" id="PTHR16201:SF37">
    <property type="entry name" value="PQ-LOOP REPEAT-CONTAINING PROTEIN"/>
    <property type="match status" value="1"/>
</dbReference>
<dbReference type="InterPro" id="IPR006603">
    <property type="entry name" value="PQ-loop_rpt"/>
</dbReference>
<dbReference type="EMBL" id="ML978121">
    <property type="protein sequence ID" value="KAF2104489.1"/>
    <property type="molecule type" value="Genomic_DNA"/>
</dbReference>
<name>A0A9P4INR3_9PEZI</name>
<keyword evidence="3 6" id="KW-1133">Transmembrane helix</keyword>
<reference evidence="7" key="1">
    <citation type="journal article" date="2020" name="Stud. Mycol.">
        <title>101 Dothideomycetes genomes: a test case for predicting lifestyles and emergence of pathogens.</title>
        <authorList>
            <person name="Haridas S."/>
            <person name="Albert R."/>
            <person name="Binder M."/>
            <person name="Bloem J."/>
            <person name="Labutti K."/>
            <person name="Salamov A."/>
            <person name="Andreopoulos B."/>
            <person name="Baker S."/>
            <person name="Barry K."/>
            <person name="Bills G."/>
            <person name="Bluhm B."/>
            <person name="Cannon C."/>
            <person name="Castanera R."/>
            <person name="Culley D."/>
            <person name="Daum C."/>
            <person name="Ezra D."/>
            <person name="Gonzalez J."/>
            <person name="Henrissat B."/>
            <person name="Kuo A."/>
            <person name="Liang C."/>
            <person name="Lipzen A."/>
            <person name="Lutzoni F."/>
            <person name="Magnuson J."/>
            <person name="Mondo S."/>
            <person name="Nolan M."/>
            <person name="Ohm R."/>
            <person name="Pangilinan J."/>
            <person name="Park H.-J."/>
            <person name="Ramirez L."/>
            <person name="Alfaro M."/>
            <person name="Sun H."/>
            <person name="Tritt A."/>
            <person name="Yoshinaga Y."/>
            <person name="Zwiers L.-H."/>
            <person name="Turgeon B."/>
            <person name="Goodwin S."/>
            <person name="Spatafora J."/>
            <person name="Crous P."/>
            <person name="Grigoriev I."/>
        </authorList>
    </citation>
    <scope>NUCLEOTIDE SEQUENCE</scope>
    <source>
        <strain evidence="7">CBS 133067</strain>
    </source>
</reference>
<evidence type="ECO:0000256" key="3">
    <source>
        <dbReference type="ARBA" id="ARBA00022989"/>
    </source>
</evidence>
<sequence length="252" mass="28637">MEYRIWKNWRRKSADGVPLVMLFLWAAAHPPLGAYAIIQNFNVPVQVQPQVFIVLCMICWSQTAYYQRKWPVWKASLAGLGIAGILAALESVLIFGLRIPYKHGVSWPIDMLSIIATVMLAIGLLPPYWEIYKCKGRVVGLSMRFLTIDILGALFSLLALAVQKTWDMLGGISYIVALLLEFGIIGCHLVWLFRTRKTRQQAKNVGLSYDEYVQADNKEANQQRVSSETHDPSQDQEQQTQSDKEPQFYSVV</sequence>
<feature type="transmembrane region" description="Helical" evidence="6">
    <location>
        <begin position="111"/>
        <end position="129"/>
    </location>
</feature>
<keyword evidence="2 6" id="KW-0812">Transmembrane</keyword>
<feature type="transmembrane region" description="Helical" evidence="6">
    <location>
        <begin position="168"/>
        <end position="193"/>
    </location>
</feature>
<proteinExistence type="predicted"/>
<dbReference type="AlphaFoldDB" id="A0A9P4INR3"/>
<feature type="transmembrane region" description="Helical" evidence="6">
    <location>
        <begin position="46"/>
        <end position="65"/>
    </location>
</feature>
<dbReference type="Proteomes" id="UP000799772">
    <property type="component" value="Unassembled WGS sequence"/>
</dbReference>
<dbReference type="Gene3D" id="1.20.1280.290">
    <property type="match status" value="1"/>
</dbReference>
<evidence type="ECO:0000313" key="8">
    <source>
        <dbReference type="Proteomes" id="UP000799772"/>
    </source>
</evidence>
<evidence type="ECO:0000256" key="1">
    <source>
        <dbReference type="ARBA" id="ARBA00004141"/>
    </source>
</evidence>
<gene>
    <name evidence="7" type="ORF">NA57DRAFT_70693</name>
</gene>
<accession>A0A9P4INR3</accession>
<dbReference type="OrthoDB" id="407617at2759"/>
<dbReference type="SMART" id="SM00679">
    <property type="entry name" value="CTNS"/>
    <property type="match status" value="2"/>
</dbReference>
<feature type="region of interest" description="Disordered" evidence="5">
    <location>
        <begin position="219"/>
        <end position="252"/>
    </location>
</feature>
<evidence type="ECO:0000256" key="5">
    <source>
        <dbReference type="SAM" id="MobiDB-lite"/>
    </source>
</evidence>
<comment type="subcellular location">
    <subcellularLocation>
        <location evidence="1">Membrane</location>
        <topology evidence="1">Multi-pass membrane protein</topology>
    </subcellularLocation>
</comment>
<keyword evidence="8" id="KW-1185">Reference proteome</keyword>
<feature type="transmembrane region" description="Helical" evidence="6">
    <location>
        <begin position="77"/>
        <end position="99"/>
    </location>
</feature>
<evidence type="ECO:0000256" key="4">
    <source>
        <dbReference type="ARBA" id="ARBA00023136"/>
    </source>
</evidence>
<dbReference type="PANTHER" id="PTHR16201">
    <property type="entry name" value="SEVEN TRANSMEMBRANE PROTEIN 1-RELATED"/>
    <property type="match status" value="1"/>
</dbReference>
<evidence type="ECO:0008006" key="9">
    <source>
        <dbReference type="Google" id="ProtNLM"/>
    </source>
</evidence>
<dbReference type="Pfam" id="PF04193">
    <property type="entry name" value="PQ-loop"/>
    <property type="match status" value="2"/>
</dbReference>
<dbReference type="GO" id="GO:0016020">
    <property type="term" value="C:membrane"/>
    <property type="evidence" value="ECO:0007669"/>
    <property type="project" value="UniProtKB-SubCell"/>
</dbReference>